<dbReference type="OrthoDB" id="4279at2"/>
<gene>
    <name evidence="10" type="ORF">SAMN02745152_00599</name>
</gene>
<proteinExistence type="inferred from homology"/>
<evidence type="ECO:0000256" key="6">
    <source>
        <dbReference type="ARBA" id="ARBA00022833"/>
    </source>
</evidence>
<dbReference type="InterPro" id="IPR011324">
    <property type="entry name" value="Cytotoxic_necrot_fac-like_cat"/>
</dbReference>
<evidence type="ECO:0000256" key="5">
    <source>
        <dbReference type="ARBA" id="ARBA00022801"/>
    </source>
</evidence>
<keyword evidence="3" id="KW-0808">Transferase</keyword>
<name>A0A1T4LMB0_9SPIR</name>
<evidence type="ECO:0000256" key="9">
    <source>
        <dbReference type="ARBA" id="ARBA00049893"/>
    </source>
</evidence>
<dbReference type="RefSeq" id="WP_078930345.1">
    <property type="nucleotide sequence ID" value="NZ_FUXC01000002.1"/>
</dbReference>
<keyword evidence="5" id="KW-0378">Hydrolase</keyword>
<dbReference type="InterPro" id="IPR038371">
    <property type="entry name" value="Cu_polyphenol_OxRdtase_sf"/>
</dbReference>
<evidence type="ECO:0000313" key="10">
    <source>
        <dbReference type="EMBL" id="SJZ55869.1"/>
    </source>
</evidence>
<dbReference type="SUPFAM" id="SSF64438">
    <property type="entry name" value="CNF1/YfiH-like putative cysteine hydrolases"/>
    <property type="match status" value="1"/>
</dbReference>
<dbReference type="Gene3D" id="3.60.140.10">
    <property type="entry name" value="CNF1/YfiH-like putative cysteine hydrolases"/>
    <property type="match status" value="1"/>
</dbReference>
<dbReference type="InterPro" id="IPR003730">
    <property type="entry name" value="Cu_polyphenol_OxRdtase"/>
</dbReference>
<organism evidence="10 11">
    <name type="scientific">Treponema berlinense</name>
    <dbReference type="NCBI Taxonomy" id="225004"/>
    <lineage>
        <taxon>Bacteria</taxon>
        <taxon>Pseudomonadati</taxon>
        <taxon>Spirochaetota</taxon>
        <taxon>Spirochaetia</taxon>
        <taxon>Spirochaetales</taxon>
        <taxon>Treponemataceae</taxon>
        <taxon>Treponema</taxon>
    </lineage>
</organism>
<evidence type="ECO:0000313" key="11">
    <source>
        <dbReference type="Proteomes" id="UP000190395"/>
    </source>
</evidence>
<reference evidence="10 11" key="1">
    <citation type="submission" date="2017-02" db="EMBL/GenBank/DDBJ databases">
        <authorList>
            <person name="Peterson S.W."/>
        </authorList>
    </citation>
    <scope>NUCLEOTIDE SEQUENCE [LARGE SCALE GENOMIC DNA]</scope>
    <source>
        <strain evidence="10 11">ATCC BAA-909</strain>
    </source>
</reference>
<evidence type="ECO:0000256" key="4">
    <source>
        <dbReference type="ARBA" id="ARBA00022723"/>
    </source>
</evidence>
<dbReference type="Proteomes" id="UP000190395">
    <property type="component" value="Unassembled WGS sequence"/>
</dbReference>
<comment type="catalytic activity">
    <reaction evidence="9">
        <text>S-methyl-5'-thioadenosine + phosphate = 5-(methylsulfanyl)-alpha-D-ribose 1-phosphate + adenine</text>
        <dbReference type="Rhea" id="RHEA:11852"/>
        <dbReference type="ChEBI" id="CHEBI:16708"/>
        <dbReference type="ChEBI" id="CHEBI:17509"/>
        <dbReference type="ChEBI" id="CHEBI:43474"/>
        <dbReference type="ChEBI" id="CHEBI:58533"/>
        <dbReference type="EC" id="2.4.2.28"/>
    </reaction>
    <physiologicalReaction direction="left-to-right" evidence="9">
        <dbReference type="Rhea" id="RHEA:11853"/>
    </physiologicalReaction>
</comment>
<evidence type="ECO:0000256" key="2">
    <source>
        <dbReference type="ARBA" id="ARBA00007353"/>
    </source>
</evidence>
<evidence type="ECO:0000256" key="1">
    <source>
        <dbReference type="ARBA" id="ARBA00000553"/>
    </source>
</evidence>
<dbReference type="STRING" id="225004.SAMN02745152_00599"/>
<dbReference type="PANTHER" id="PTHR30616:SF2">
    <property type="entry name" value="PURINE NUCLEOSIDE PHOSPHORYLASE LACC1"/>
    <property type="match status" value="1"/>
</dbReference>
<accession>A0A1T4LMB0</accession>
<dbReference type="GO" id="GO:0005507">
    <property type="term" value="F:copper ion binding"/>
    <property type="evidence" value="ECO:0007669"/>
    <property type="project" value="TreeGrafter"/>
</dbReference>
<evidence type="ECO:0000256" key="3">
    <source>
        <dbReference type="ARBA" id="ARBA00022679"/>
    </source>
</evidence>
<protein>
    <recommendedName>
        <fullName evidence="12">Purine nucleoside phosphorylase</fullName>
    </recommendedName>
</protein>
<dbReference type="AlphaFoldDB" id="A0A1T4LMB0"/>
<sequence length="307" mass="34024">MGKVNYICVTKKIEEKSEDSKFIVLPFYKNGEPLKDGKKWGMTLLSAGSMRFRWNKKNILREKTLKSIAEELHPHVCSGECAGDEQRCNCQRQIVSIELIHSKTVFEINSQGGSFNKKGDGLITDNKMLVPVVTVADCVPLFLYDSKNGVFATVHSGWKGTGIIGEAVRLAVEKYGSKPEDICVAIGPHIGSECYSIDENRKNYFLENFGECVAKLKNENSDSIQKTADGKLLNYSLDLTKANLFVLKKAGIMEENITVATDCTCCSKFSDGKNVFGSFRRQAAFLPESVSLDEKSRAMTVQAAFVI</sequence>
<evidence type="ECO:0008006" key="12">
    <source>
        <dbReference type="Google" id="ProtNLM"/>
    </source>
</evidence>
<comment type="catalytic activity">
    <reaction evidence="7">
        <text>adenosine + H2O + H(+) = inosine + NH4(+)</text>
        <dbReference type="Rhea" id="RHEA:24408"/>
        <dbReference type="ChEBI" id="CHEBI:15377"/>
        <dbReference type="ChEBI" id="CHEBI:15378"/>
        <dbReference type="ChEBI" id="CHEBI:16335"/>
        <dbReference type="ChEBI" id="CHEBI:17596"/>
        <dbReference type="ChEBI" id="CHEBI:28938"/>
        <dbReference type="EC" id="3.5.4.4"/>
    </reaction>
    <physiologicalReaction direction="left-to-right" evidence="7">
        <dbReference type="Rhea" id="RHEA:24409"/>
    </physiologicalReaction>
</comment>
<comment type="catalytic activity">
    <reaction evidence="8">
        <text>adenosine + phosphate = alpha-D-ribose 1-phosphate + adenine</text>
        <dbReference type="Rhea" id="RHEA:27642"/>
        <dbReference type="ChEBI" id="CHEBI:16335"/>
        <dbReference type="ChEBI" id="CHEBI:16708"/>
        <dbReference type="ChEBI" id="CHEBI:43474"/>
        <dbReference type="ChEBI" id="CHEBI:57720"/>
        <dbReference type="EC" id="2.4.2.1"/>
    </reaction>
    <physiologicalReaction direction="left-to-right" evidence="8">
        <dbReference type="Rhea" id="RHEA:27643"/>
    </physiologicalReaction>
</comment>
<dbReference type="EMBL" id="FUXC01000002">
    <property type="protein sequence ID" value="SJZ55869.1"/>
    <property type="molecule type" value="Genomic_DNA"/>
</dbReference>
<comment type="similarity">
    <text evidence="2">Belongs to the purine nucleoside phosphorylase YfiH/LACC1 family.</text>
</comment>
<comment type="catalytic activity">
    <reaction evidence="1">
        <text>inosine + phosphate = alpha-D-ribose 1-phosphate + hypoxanthine</text>
        <dbReference type="Rhea" id="RHEA:27646"/>
        <dbReference type="ChEBI" id="CHEBI:17368"/>
        <dbReference type="ChEBI" id="CHEBI:17596"/>
        <dbReference type="ChEBI" id="CHEBI:43474"/>
        <dbReference type="ChEBI" id="CHEBI:57720"/>
        <dbReference type="EC" id="2.4.2.1"/>
    </reaction>
    <physiologicalReaction direction="left-to-right" evidence="1">
        <dbReference type="Rhea" id="RHEA:27647"/>
    </physiologicalReaction>
</comment>
<keyword evidence="4" id="KW-0479">Metal-binding</keyword>
<dbReference type="GO" id="GO:0016787">
    <property type="term" value="F:hydrolase activity"/>
    <property type="evidence" value="ECO:0007669"/>
    <property type="project" value="UniProtKB-KW"/>
</dbReference>
<dbReference type="CDD" id="cd16833">
    <property type="entry name" value="YfiH"/>
    <property type="match status" value="1"/>
</dbReference>
<dbReference type="PANTHER" id="PTHR30616">
    <property type="entry name" value="UNCHARACTERIZED PROTEIN YFIH"/>
    <property type="match status" value="1"/>
</dbReference>
<dbReference type="GeneID" id="303366867"/>
<dbReference type="GO" id="GO:0017061">
    <property type="term" value="F:S-methyl-5-thioadenosine phosphorylase activity"/>
    <property type="evidence" value="ECO:0007669"/>
    <property type="project" value="UniProtKB-EC"/>
</dbReference>
<keyword evidence="11" id="KW-1185">Reference proteome</keyword>
<evidence type="ECO:0000256" key="8">
    <source>
        <dbReference type="ARBA" id="ARBA00048968"/>
    </source>
</evidence>
<dbReference type="Pfam" id="PF02578">
    <property type="entry name" value="Cu-oxidase_4"/>
    <property type="match status" value="1"/>
</dbReference>
<keyword evidence="6" id="KW-0862">Zinc</keyword>
<evidence type="ECO:0000256" key="7">
    <source>
        <dbReference type="ARBA" id="ARBA00047989"/>
    </source>
</evidence>